<dbReference type="InterPro" id="IPR021302">
    <property type="entry name" value="DUF2780_VcgC/VcgE"/>
</dbReference>
<dbReference type="STRING" id="1085623.GNIT_2606"/>
<reference evidence="2 3" key="1">
    <citation type="journal article" date="2011" name="J. Bacteriol.">
        <title>Complete genome sequence of seawater bacterium Glaciecola nitratireducens FR1064T.</title>
        <authorList>
            <person name="Bian F."/>
            <person name="Qin Q.L."/>
            <person name="Xie B.B."/>
            <person name="Shu Y.L."/>
            <person name="Zhang X.Y."/>
            <person name="Yu Y."/>
            <person name="Chen B."/>
            <person name="Chen X.L."/>
            <person name="Zhou B.C."/>
            <person name="Zhang Y.Z."/>
        </authorList>
    </citation>
    <scope>NUCLEOTIDE SEQUENCE [LARGE SCALE GENOMIC DNA]</scope>
    <source>
        <strain evidence="3">JCM 12485 / KCTC 12276 / FR1064</strain>
    </source>
</reference>
<dbReference type="RefSeq" id="WP_014109576.1">
    <property type="nucleotide sequence ID" value="NC_016041.1"/>
</dbReference>
<dbReference type="HOGENOM" id="CLU_129230_0_0_6"/>
<dbReference type="OrthoDB" id="6334940at2"/>
<dbReference type="KEGG" id="gni:GNIT_2606"/>
<dbReference type="eggNOG" id="ENOG50331R8">
    <property type="taxonomic scope" value="Bacteria"/>
</dbReference>
<proteinExistence type="predicted"/>
<protein>
    <recommendedName>
        <fullName evidence="4">DUF2780 domain-containing protein</fullName>
    </recommendedName>
</protein>
<sequence length="188" mass="19811">MNKFAALILVSSLTFSAASHAEENWFDSFKSMLGFGETAEEVAAEAPVEAEAAAPSMMGMIGALTENLNVSSDQAEGGIASLMNYVKNNVSSDKFSELSSSLPGLDQVLSAVPEITAASEGGMAGLLSKASEYSDKLKSLNEVKQQFEALGLSPEMITGFIEQARAYLDTPQGQEARQLLTSSLSSLI</sequence>
<name>G4QI89_GLANF</name>
<feature type="chain" id="PRO_5003467478" description="DUF2780 domain-containing protein" evidence="1">
    <location>
        <begin position="22"/>
        <end position="188"/>
    </location>
</feature>
<dbReference type="EMBL" id="CP003060">
    <property type="protein sequence ID" value="AEP30703.1"/>
    <property type="molecule type" value="Genomic_DNA"/>
</dbReference>
<keyword evidence="3" id="KW-1185">Reference proteome</keyword>
<dbReference type="Pfam" id="PF11075">
    <property type="entry name" value="DUF2780"/>
    <property type="match status" value="1"/>
</dbReference>
<organism evidence="2 3">
    <name type="scientific">Glaciecola nitratireducens (strain JCM 12485 / KCTC 12276 / FR1064)</name>
    <dbReference type="NCBI Taxonomy" id="1085623"/>
    <lineage>
        <taxon>Bacteria</taxon>
        <taxon>Pseudomonadati</taxon>
        <taxon>Pseudomonadota</taxon>
        <taxon>Gammaproteobacteria</taxon>
        <taxon>Alteromonadales</taxon>
        <taxon>Alteromonadaceae</taxon>
        <taxon>Brumicola</taxon>
    </lineage>
</organism>
<accession>G4QI89</accession>
<dbReference type="Proteomes" id="UP000009282">
    <property type="component" value="Chromosome"/>
</dbReference>
<evidence type="ECO:0000256" key="1">
    <source>
        <dbReference type="SAM" id="SignalP"/>
    </source>
</evidence>
<evidence type="ECO:0000313" key="2">
    <source>
        <dbReference type="EMBL" id="AEP30703.1"/>
    </source>
</evidence>
<keyword evidence="1" id="KW-0732">Signal</keyword>
<feature type="signal peptide" evidence="1">
    <location>
        <begin position="1"/>
        <end position="21"/>
    </location>
</feature>
<dbReference type="AlphaFoldDB" id="G4QI89"/>
<evidence type="ECO:0008006" key="4">
    <source>
        <dbReference type="Google" id="ProtNLM"/>
    </source>
</evidence>
<evidence type="ECO:0000313" key="3">
    <source>
        <dbReference type="Proteomes" id="UP000009282"/>
    </source>
</evidence>
<gene>
    <name evidence="2" type="ordered locus">GNIT_2606</name>
</gene>